<dbReference type="RefSeq" id="XP_024713943.1">
    <property type="nucleotide sequence ID" value="XM_024858017.1"/>
</dbReference>
<comment type="subcellular location">
    <subcellularLocation>
        <location evidence="1">Nucleus</location>
    </subcellularLocation>
</comment>
<feature type="region of interest" description="Disordered" evidence="9">
    <location>
        <begin position="446"/>
        <end position="486"/>
    </location>
</feature>
<evidence type="ECO:0000256" key="6">
    <source>
        <dbReference type="ARBA" id="ARBA00023242"/>
    </source>
</evidence>
<sequence>MVDPDTFMKNSPFSVAHGDQYNLLNTTPDLLKFLLHEHNRNASPTVPVQLLFSLYLQQTLSSNSIGEDSDDSDIDRTSHENGPLTVSTPTTETSECRDFFASSSDYLNLKVLIENSVFDTLKISPKAIMSLERTRKVKELIADKQELRDYLQDKIAVSSQFCSTLMFNEEPKPDLDINLVLKIMKQNLDLQQLLRTVSTELEELRGKLNNHNLACLVLGYVEDIKHSNSSQSLHAQLSGSPTKGGVSADSDKLFDTLFSHIASLAAQNNVSLPEHPEEAETLMDKKIQWAQSCIDAVVSARPPASSPTPPTTSGERSVDQSMVVDENSVLQDHSFLSASPYKGIKDTASESKTISEYRLALNDLRFSHQYFMKEYDYLKANSLKTISEYRKKNAALEKELTRLRSGGSSVSLDSLASRDSVDAKDKEISRLRKELNLLKIDNMGSKLPRNSGLASPSLLSSTSNEDDAPNSTLPSSPGYPGFPNMSSGSSMSNAILRKEFKKIVSDIQDQYEVELGKERLKRKQLEEKLNVTTREVVLTGTKRSRPSSEESNDLNHILTSQPSRKSSRPNSQPKEDPIPNDPPISDTQFYLNASAKLPRPKSFLEKSYEAKIQRFLLTDESDGFLALELETKVTSSLPPSLVGSMVKSEEVTQEPPEEETTIEAEVEEEVTPDLVLKHMENPDFVCQWLLRTADTFLEEAHGYVLAANYIEGVKVYYKLVKAAMKALHMVISQYMACLKPVEASLALYKLAQIYLDETDNYNTAEELAKRSLAIASKNGILLARVAAELLCAKILKVSDVHLVGPFLNERQEIYEREGKKEISTLFALQRIGMAPLSEIHSLIPTLNTAWQSLDGQVRCLCLLMLSKIQLIQGSPKEAEKALHECRVTFFKMKLVLPQLKAMHYLQNLAVCTQTNDFKHSKKWIRKLTEFVKKQKEEKWAFWKSDGTIPIEIHSNNETVTFLLQWIGPDEFVPTFYLTSGVYFMTDSSELTKASQVFEKCLKDVENAITALTTYLANQQHFGVSHLTTKIVRLSVIKFTVLYYQMWLKCMLSSDFDGIQVIHAFLDSYNETNFTAEELWYYKFLIPHFTYLSAIYHQSQGNLKAAKYHFLRVRSLVTHTCDTPIEAFNLQHSLGVGYETSSGRSNELYIYSTMHLLNIAEYEFRTLSQNNQHEQAIKSSRSLLASLHADMTSILEDPNTAGVTSTNTFKLTYKSALAAFNIGSSHNDSALSTEIEKLVFSDTIRIHNMELLGLYLLLRLAVNLDQSNRLYGKCTRRITKAEDNGKLLSLFVYLEAQRRELGDTAKAEKIQRKIDAIKHSVQSKIDAARQSLHPKSSDRDI</sequence>
<keyword evidence="3" id="KW-0132">Cell division</keyword>
<dbReference type="GeneID" id="36566039"/>
<comment type="caution">
    <text evidence="10">The sequence shown here is derived from an EMBL/GenBank/DDBJ whole genome shotgun (WGS) entry which is preliminary data.</text>
</comment>
<feature type="coiled-coil region" evidence="8">
    <location>
        <begin position="187"/>
        <end position="214"/>
    </location>
</feature>
<feature type="region of interest" description="Disordered" evidence="9">
    <location>
        <begin position="537"/>
        <end position="587"/>
    </location>
</feature>
<evidence type="ECO:0000256" key="2">
    <source>
        <dbReference type="ARBA" id="ARBA00008585"/>
    </source>
</evidence>
<evidence type="ECO:0000256" key="9">
    <source>
        <dbReference type="SAM" id="MobiDB-lite"/>
    </source>
</evidence>
<evidence type="ECO:0000256" key="1">
    <source>
        <dbReference type="ARBA" id="ARBA00004123"/>
    </source>
</evidence>
<evidence type="ECO:0000256" key="4">
    <source>
        <dbReference type="ARBA" id="ARBA00022776"/>
    </source>
</evidence>
<dbReference type="InterPro" id="IPR019440">
    <property type="entry name" value="MAU2"/>
</dbReference>
<keyword evidence="6" id="KW-0539">Nucleus</keyword>
<dbReference type="GO" id="GO:0007064">
    <property type="term" value="P:mitotic sister chromatid cohesion"/>
    <property type="evidence" value="ECO:0007669"/>
    <property type="project" value="InterPro"/>
</dbReference>
<dbReference type="STRING" id="418784.A0A2P7YRX8"/>
<feature type="compositionally biased region" description="Polar residues" evidence="9">
    <location>
        <begin position="557"/>
        <end position="572"/>
    </location>
</feature>
<evidence type="ECO:0000256" key="7">
    <source>
        <dbReference type="ARBA" id="ARBA00023306"/>
    </source>
</evidence>
<dbReference type="InterPro" id="IPR011990">
    <property type="entry name" value="TPR-like_helical_dom_sf"/>
</dbReference>
<evidence type="ECO:0000256" key="8">
    <source>
        <dbReference type="SAM" id="Coils"/>
    </source>
</evidence>
<dbReference type="GO" id="GO:0007059">
    <property type="term" value="P:chromosome segregation"/>
    <property type="evidence" value="ECO:0007669"/>
    <property type="project" value="UniProtKB-KW"/>
</dbReference>
<evidence type="ECO:0000256" key="5">
    <source>
        <dbReference type="ARBA" id="ARBA00022829"/>
    </source>
</evidence>
<keyword evidence="5" id="KW-0159">Chromosome partition</keyword>
<dbReference type="EMBL" id="PYFQ01000005">
    <property type="protein sequence ID" value="PSK38711.1"/>
    <property type="molecule type" value="Genomic_DNA"/>
</dbReference>
<protein>
    <submittedName>
        <fullName evidence="10">Uncharacterized protein</fullName>
    </submittedName>
</protein>
<feature type="compositionally biased region" description="Polar residues" evidence="9">
    <location>
        <begin position="452"/>
        <end position="475"/>
    </location>
</feature>
<gene>
    <name evidence="10" type="ORF">C7M61_002650</name>
</gene>
<dbReference type="Proteomes" id="UP000241107">
    <property type="component" value="Unassembled WGS sequence"/>
</dbReference>
<dbReference type="VEuPathDB" id="FungiDB:C7M61_002650"/>
<comment type="similarity">
    <text evidence="2">Belongs to the SCC4/mau-2 family.</text>
</comment>
<feature type="region of interest" description="Disordered" evidence="9">
    <location>
        <begin position="300"/>
        <end position="319"/>
    </location>
</feature>
<dbReference type="PANTHER" id="PTHR21394">
    <property type="entry name" value="MAU2 CHROMATID COHESION FACTOR HOMOLOG"/>
    <property type="match status" value="1"/>
</dbReference>
<proteinExistence type="inferred from homology"/>
<keyword evidence="11" id="KW-1185">Reference proteome</keyword>
<dbReference type="SUPFAM" id="SSF48452">
    <property type="entry name" value="TPR-like"/>
    <property type="match status" value="1"/>
</dbReference>
<evidence type="ECO:0000256" key="3">
    <source>
        <dbReference type="ARBA" id="ARBA00022618"/>
    </source>
</evidence>
<feature type="region of interest" description="Disordered" evidence="9">
    <location>
        <begin position="63"/>
        <end position="91"/>
    </location>
</feature>
<feature type="coiled-coil region" evidence="8">
    <location>
        <begin position="379"/>
        <end position="441"/>
    </location>
</feature>
<dbReference type="GO" id="GO:0005634">
    <property type="term" value="C:nucleus"/>
    <property type="evidence" value="ECO:0007669"/>
    <property type="project" value="UniProtKB-SubCell"/>
</dbReference>
<keyword evidence="4" id="KW-0498">Mitosis</keyword>
<organism evidence="10 11">
    <name type="scientific">Candidozyma pseudohaemuli</name>
    <dbReference type="NCBI Taxonomy" id="418784"/>
    <lineage>
        <taxon>Eukaryota</taxon>
        <taxon>Fungi</taxon>
        <taxon>Dikarya</taxon>
        <taxon>Ascomycota</taxon>
        <taxon>Saccharomycotina</taxon>
        <taxon>Pichiomycetes</taxon>
        <taxon>Metschnikowiaceae</taxon>
        <taxon>Candidozyma</taxon>
    </lineage>
</organism>
<evidence type="ECO:0000313" key="11">
    <source>
        <dbReference type="Proteomes" id="UP000241107"/>
    </source>
</evidence>
<keyword evidence="7" id="KW-0131">Cell cycle</keyword>
<dbReference type="Pfam" id="PF10345">
    <property type="entry name" value="Cohesin_load"/>
    <property type="match status" value="1"/>
</dbReference>
<dbReference type="GO" id="GO:0051301">
    <property type="term" value="P:cell division"/>
    <property type="evidence" value="ECO:0007669"/>
    <property type="project" value="UniProtKB-KW"/>
</dbReference>
<keyword evidence="8" id="KW-0175">Coiled coil</keyword>
<accession>A0A2P7YRX8</accession>
<evidence type="ECO:0000313" key="10">
    <source>
        <dbReference type="EMBL" id="PSK38711.1"/>
    </source>
</evidence>
<name>A0A2P7YRX8_9ASCO</name>
<reference evidence="10 11" key="1">
    <citation type="submission" date="2018-03" db="EMBL/GenBank/DDBJ databases">
        <title>Candida pseudohaemulonii genome assembly and annotation.</title>
        <authorList>
            <person name="Munoz J.F."/>
            <person name="Gade L.G."/>
            <person name="Chow N.A."/>
            <person name="Litvintseva A.P."/>
            <person name="Loparev V.N."/>
            <person name="Cuomo C.A."/>
        </authorList>
    </citation>
    <scope>NUCLEOTIDE SEQUENCE [LARGE SCALE GENOMIC DNA]</scope>
    <source>
        <strain evidence="10 11">B12108</strain>
    </source>
</reference>
<dbReference type="OrthoDB" id="5565328at2759"/>
<feature type="coiled-coil region" evidence="8">
    <location>
        <begin position="508"/>
        <end position="535"/>
    </location>
</feature>